<dbReference type="EMBL" id="OB792774">
    <property type="protein sequence ID" value="CAD7424307.1"/>
    <property type="molecule type" value="Genomic_DNA"/>
</dbReference>
<gene>
    <name evidence="1" type="ORF">TMSB3V08_LOCUS1264</name>
</gene>
<dbReference type="AlphaFoldDB" id="A0A7R9HL88"/>
<name>A0A7R9HL88_9NEOP</name>
<proteinExistence type="predicted"/>
<sequence>MRSHQSDSSRVRPEARACAVELDWPCRINLVPPSAVARPTFPRCEGYPRHLHLAAADRLAAPLVLRSSKELPHQFPTIQVKRMEGTAQPVPYYQSEVHGRNCPTSPLLSKCSAWKELPNQSPIIQSPSPHLTSPGHWLYLVILTITSPHLTSSGHWLYLVILTITSPHLTSSGHLLYLVILTISSPHRDVERASMERMYYSTGEGVLRAIFVTRHVFTARIAEHDVNAGRCPGKSALIGHLPGRPVQWEVGSRWRIYLLFMSEVARVR</sequence>
<accession>A0A7R9HL88</accession>
<reference evidence="1" key="1">
    <citation type="submission" date="2020-11" db="EMBL/GenBank/DDBJ databases">
        <authorList>
            <person name="Tran Van P."/>
        </authorList>
    </citation>
    <scope>NUCLEOTIDE SEQUENCE</scope>
</reference>
<evidence type="ECO:0000313" key="1">
    <source>
        <dbReference type="EMBL" id="CAD7424307.1"/>
    </source>
</evidence>
<organism evidence="1">
    <name type="scientific">Timema monikensis</name>
    <dbReference type="NCBI Taxonomy" id="170555"/>
    <lineage>
        <taxon>Eukaryota</taxon>
        <taxon>Metazoa</taxon>
        <taxon>Ecdysozoa</taxon>
        <taxon>Arthropoda</taxon>
        <taxon>Hexapoda</taxon>
        <taxon>Insecta</taxon>
        <taxon>Pterygota</taxon>
        <taxon>Neoptera</taxon>
        <taxon>Polyneoptera</taxon>
        <taxon>Phasmatodea</taxon>
        <taxon>Timematodea</taxon>
        <taxon>Timematoidea</taxon>
        <taxon>Timematidae</taxon>
        <taxon>Timema</taxon>
    </lineage>
</organism>
<protein>
    <submittedName>
        <fullName evidence="1">Uncharacterized protein</fullName>
    </submittedName>
</protein>